<dbReference type="AlphaFoldDB" id="Q2SQH7"/>
<dbReference type="eggNOG" id="COG3655">
    <property type="taxonomic scope" value="Bacteria"/>
</dbReference>
<sequence>MPQTIALIDTLKRTLKAQGKTYADVADALELSEASVKRLFSERSFSLQRLDRVCEFLGIEISDLVRSMENSSGEITELTEEQEKELAADINLLLTAQLLLNKWTFKEIIGTYQIEELEGVRLLAKLDRMKLIELLPGNRVKLKISRHFSWRPHGPIQQFFEQQVQNEFLQSRFNKNGESRLFLSGMLSRRSNAEIQRRMQRLAAEFHALVAEDESIPLNDKFGTAFVMAIRPWEPQSFTRLRREPSTKKF</sequence>
<dbReference type="InterPro" id="IPR001387">
    <property type="entry name" value="Cro/C1-type_HTH"/>
</dbReference>
<evidence type="ECO:0000259" key="1">
    <source>
        <dbReference type="PROSITE" id="PS50943"/>
    </source>
</evidence>
<gene>
    <name evidence="2" type="ordered locus">HCH_00179</name>
</gene>
<dbReference type="CDD" id="cd00093">
    <property type="entry name" value="HTH_XRE"/>
    <property type="match status" value="1"/>
</dbReference>
<keyword evidence="3" id="KW-1185">Reference proteome</keyword>
<protein>
    <submittedName>
        <fullName evidence="2">Protein containing HTH domain</fullName>
    </submittedName>
</protein>
<dbReference type="Proteomes" id="UP000000238">
    <property type="component" value="Chromosome"/>
</dbReference>
<reference evidence="2 3" key="1">
    <citation type="journal article" date="2005" name="Nucleic Acids Res.">
        <title>Genomic blueprint of Hahella chejuensis, a marine microbe producing an algicidal agent.</title>
        <authorList>
            <person name="Jeong H."/>
            <person name="Yim J.H."/>
            <person name="Lee C."/>
            <person name="Choi S.-H."/>
            <person name="Park Y.K."/>
            <person name="Yoon S.H."/>
            <person name="Hur C.-G."/>
            <person name="Kang H.-Y."/>
            <person name="Kim D."/>
            <person name="Lee H.H."/>
            <person name="Park K.H."/>
            <person name="Park S.-H."/>
            <person name="Park H.-S."/>
            <person name="Lee H.K."/>
            <person name="Oh T.K."/>
            <person name="Kim J.F."/>
        </authorList>
    </citation>
    <scope>NUCLEOTIDE SEQUENCE [LARGE SCALE GENOMIC DNA]</scope>
    <source>
        <strain evidence="2 3">KCTC 2396</strain>
    </source>
</reference>
<dbReference type="PROSITE" id="PS50943">
    <property type="entry name" value="HTH_CROC1"/>
    <property type="match status" value="1"/>
</dbReference>
<dbReference type="OrthoDB" id="5298444at2"/>
<dbReference type="STRING" id="349521.HCH_00179"/>
<organism evidence="2 3">
    <name type="scientific">Hahella chejuensis (strain KCTC 2396)</name>
    <dbReference type="NCBI Taxonomy" id="349521"/>
    <lineage>
        <taxon>Bacteria</taxon>
        <taxon>Pseudomonadati</taxon>
        <taxon>Pseudomonadota</taxon>
        <taxon>Gammaproteobacteria</taxon>
        <taxon>Oceanospirillales</taxon>
        <taxon>Hahellaceae</taxon>
        <taxon>Hahella</taxon>
    </lineage>
</organism>
<feature type="domain" description="HTH cro/C1-type" evidence="1">
    <location>
        <begin position="11"/>
        <end position="64"/>
    </location>
</feature>
<dbReference type="GO" id="GO:0003677">
    <property type="term" value="F:DNA binding"/>
    <property type="evidence" value="ECO:0007669"/>
    <property type="project" value="InterPro"/>
</dbReference>
<dbReference type="SMART" id="SM00530">
    <property type="entry name" value="HTH_XRE"/>
    <property type="match status" value="1"/>
</dbReference>
<dbReference type="SUPFAM" id="SSF47413">
    <property type="entry name" value="lambda repressor-like DNA-binding domains"/>
    <property type="match status" value="1"/>
</dbReference>
<accession>Q2SQH7</accession>
<dbReference type="Pfam" id="PF13443">
    <property type="entry name" value="HTH_26"/>
    <property type="match status" value="1"/>
</dbReference>
<evidence type="ECO:0000313" key="3">
    <source>
        <dbReference type="Proteomes" id="UP000000238"/>
    </source>
</evidence>
<proteinExistence type="predicted"/>
<dbReference type="InterPro" id="IPR010982">
    <property type="entry name" value="Lambda_DNA-bd_dom_sf"/>
</dbReference>
<dbReference type="RefSeq" id="WP_011394174.1">
    <property type="nucleotide sequence ID" value="NC_007645.1"/>
</dbReference>
<dbReference type="EMBL" id="CP000155">
    <property type="protein sequence ID" value="ABC27097.1"/>
    <property type="molecule type" value="Genomic_DNA"/>
</dbReference>
<dbReference type="KEGG" id="hch:HCH_00179"/>
<dbReference type="Gene3D" id="1.10.260.40">
    <property type="entry name" value="lambda repressor-like DNA-binding domains"/>
    <property type="match status" value="1"/>
</dbReference>
<dbReference type="HOGENOM" id="CLU_090969_1_0_6"/>
<name>Q2SQH7_HAHCH</name>
<evidence type="ECO:0000313" key="2">
    <source>
        <dbReference type="EMBL" id="ABC27097.1"/>
    </source>
</evidence>